<accession>A0A645GRA6</accession>
<dbReference type="AlphaFoldDB" id="A0A645GRA6"/>
<sequence>MQTVGNQFLTGTALADNQYRFVQRCEAGNLLQYLQKAVGFP</sequence>
<dbReference type="EMBL" id="VSSQ01076049">
    <property type="protein sequence ID" value="MPN26504.1"/>
    <property type="molecule type" value="Genomic_DNA"/>
</dbReference>
<organism evidence="1">
    <name type="scientific">bioreactor metagenome</name>
    <dbReference type="NCBI Taxonomy" id="1076179"/>
    <lineage>
        <taxon>unclassified sequences</taxon>
        <taxon>metagenomes</taxon>
        <taxon>ecological metagenomes</taxon>
    </lineage>
</organism>
<gene>
    <name evidence="1" type="ORF">SDC9_173929</name>
</gene>
<proteinExistence type="predicted"/>
<protein>
    <submittedName>
        <fullName evidence="1">Uncharacterized protein</fullName>
    </submittedName>
</protein>
<evidence type="ECO:0000313" key="1">
    <source>
        <dbReference type="EMBL" id="MPN26504.1"/>
    </source>
</evidence>
<name>A0A645GRA6_9ZZZZ</name>
<comment type="caution">
    <text evidence="1">The sequence shown here is derived from an EMBL/GenBank/DDBJ whole genome shotgun (WGS) entry which is preliminary data.</text>
</comment>
<reference evidence="1" key="1">
    <citation type="submission" date="2019-08" db="EMBL/GenBank/DDBJ databases">
        <authorList>
            <person name="Kucharzyk K."/>
            <person name="Murdoch R.W."/>
            <person name="Higgins S."/>
            <person name="Loffler F."/>
        </authorList>
    </citation>
    <scope>NUCLEOTIDE SEQUENCE</scope>
</reference>